<feature type="transmembrane region" description="Helical" evidence="1">
    <location>
        <begin position="49"/>
        <end position="69"/>
    </location>
</feature>
<name>A0A6L5X721_9FIRM</name>
<dbReference type="RefSeq" id="WP_154526054.1">
    <property type="nucleotide sequence ID" value="NZ_VULZ01000010.1"/>
</dbReference>
<keyword evidence="3" id="KW-1185">Reference proteome</keyword>
<feature type="transmembrane region" description="Helical" evidence="1">
    <location>
        <begin position="108"/>
        <end position="133"/>
    </location>
</feature>
<keyword evidence="1" id="KW-1133">Transmembrane helix</keyword>
<gene>
    <name evidence="2" type="ORF">FYJ35_09815</name>
</gene>
<feature type="transmembrane region" description="Helical" evidence="1">
    <location>
        <begin position="153"/>
        <end position="170"/>
    </location>
</feature>
<dbReference type="PANTHER" id="PTHR40078">
    <property type="entry name" value="INTEGRAL MEMBRANE PROTEIN-RELATED"/>
    <property type="match status" value="1"/>
</dbReference>
<evidence type="ECO:0000313" key="2">
    <source>
        <dbReference type="EMBL" id="MSS15327.1"/>
    </source>
</evidence>
<dbReference type="InterPro" id="IPR038750">
    <property type="entry name" value="YczE/YyaS-like"/>
</dbReference>
<keyword evidence="1" id="KW-0812">Transmembrane</keyword>
<protein>
    <submittedName>
        <fullName evidence="2">Uncharacterized protein</fullName>
    </submittedName>
</protein>
<proteinExistence type="predicted"/>
<evidence type="ECO:0000313" key="3">
    <source>
        <dbReference type="Proteomes" id="UP000481852"/>
    </source>
</evidence>
<accession>A0A6L5X721</accession>
<reference evidence="2 3" key="1">
    <citation type="submission" date="2019-08" db="EMBL/GenBank/DDBJ databases">
        <title>In-depth cultivation of the pig gut microbiome towards novel bacterial diversity and tailored functional studies.</title>
        <authorList>
            <person name="Wylensek D."/>
            <person name="Hitch T.C.A."/>
            <person name="Clavel T."/>
        </authorList>
    </citation>
    <scope>NUCLEOTIDE SEQUENCE [LARGE SCALE GENOMIC DNA]</scope>
    <source>
        <strain evidence="2 3">Oil+RF-744-WCA-WT-11</strain>
    </source>
</reference>
<feature type="transmembrane region" description="Helical" evidence="1">
    <location>
        <begin position="76"/>
        <end position="96"/>
    </location>
</feature>
<dbReference type="EMBL" id="VULZ01000010">
    <property type="protein sequence ID" value="MSS15327.1"/>
    <property type="molecule type" value="Genomic_DNA"/>
</dbReference>
<dbReference type="AlphaFoldDB" id="A0A6L5X721"/>
<keyword evidence="1" id="KW-0472">Membrane</keyword>
<sequence>MSSEMKRRILMTIAGVCICGLSIGMFSFSNLGLDPFQVFAHGTWHLTHMGFGTFYALMNIVLLVLIFFVNRRKIGLGTVINLFGVGYMAEFSEWVIRHFVHTEALGVRFLFLVLGIVVMCLASAIYFTADLGVSTYDAIALTIAERTRFQFRYIRITTDFICVATGWVVLDLTRLSSFPKGGSALQILLWSLGGTVGVGTIITAFFMGPLIAYFNRKVAEPMRYGRQTGAAGVES</sequence>
<dbReference type="Pfam" id="PF19700">
    <property type="entry name" value="DUF6198"/>
    <property type="match status" value="1"/>
</dbReference>
<organism evidence="2 3">
    <name type="scientific">Porcincola intestinalis</name>
    <dbReference type="NCBI Taxonomy" id="2606632"/>
    <lineage>
        <taxon>Bacteria</taxon>
        <taxon>Bacillati</taxon>
        <taxon>Bacillota</taxon>
        <taxon>Clostridia</taxon>
        <taxon>Lachnospirales</taxon>
        <taxon>Lachnospiraceae</taxon>
        <taxon>Porcincola</taxon>
    </lineage>
</organism>
<comment type="caution">
    <text evidence="2">The sequence shown here is derived from an EMBL/GenBank/DDBJ whole genome shotgun (WGS) entry which is preliminary data.</text>
</comment>
<feature type="transmembrane region" description="Helical" evidence="1">
    <location>
        <begin position="9"/>
        <end position="29"/>
    </location>
</feature>
<dbReference type="PANTHER" id="PTHR40078:SF1">
    <property type="entry name" value="INTEGRAL MEMBRANE PROTEIN"/>
    <property type="match status" value="1"/>
</dbReference>
<feature type="transmembrane region" description="Helical" evidence="1">
    <location>
        <begin position="190"/>
        <end position="214"/>
    </location>
</feature>
<evidence type="ECO:0000256" key="1">
    <source>
        <dbReference type="SAM" id="Phobius"/>
    </source>
</evidence>
<dbReference type="Proteomes" id="UP000481852">
    <property type="component" value="Unassembled WGS sequence"/>
</dbReference>